<gene>
    <name evidence="1" type="ORF">GKC33_01010</name>
</gene>
<comment type="caution">
    <text evidence="1">The sequence shown here is derived from an EMBL/GenBank/DDBJ whole genome shotgun (WGS) entry which is preliminary data.</text>
</comment>
<protein>
    <submittedName>
        <fullName evidence="1">Uncharacterized protein</fullName>
    </submittedName>
</protein>
<accession>A0A7X2MDH3</accession>
<reference evidence="1 2" key="1">
    <citation type="submission" date="2019-11" db="EMBL/GenBank/DDBJ databases">
        <title>Draft Genome Sequence of Plant Growth-Promoting Rhizosphere-Associated Bacteria.</title>
        <authorList>
            <person name="Vasilyev I.Y."/>
            <person name="Radchenko V."/>
            <person name="Ilnitskaya E.V."/>
        </authorList>
    </citation>
    <scope>NUCLEOTIDE SEQUENCE [LARGE SCALE GENOMIC DNA]</scope>
    <source>
        <strain evidence="1 2">VRA_01-1sq_f</strain>
    </source>
</reference>
<organism evidence="1 2">
    <name type="scientific">Ligilactobacillus salivarius</name>
    <dbReference type="NCBI Taxonomy" id="1624"/>
    <lineage>
        <taxon>Bacteria</taxon>
        <taxon>Bacillati</taxon>
        <taxon>Bacillota</taxon>
        <taxon>Bacilli</taxon>
        <taxon>Lactobacillales</taxon>
        <taxon>Lactobacillaceae</taxon>
        <taxon>Ligilactobacillus</taxon>
    </lineage>
</organism>
<sequence>MSEKDKELWQKIEKKACRSLKKSSEDETNKTKMTKNKSKVIDFDRVKDCYMINIKKNFKIDNDPRSIDAIFDTKDGRMVFVEFKNGKLSPKNVLEKLYDSVLINNDLLGISIGKLRQDGIFILVYNPGSAEELQNVVASNANESIKRMEIGRFEGYIFKKVYSFTKDQFEDWIEENGVYFPNLYKSNFSK</sequence>
<proteinExistence type="predicted"/>
<dbReference type="EMBL" id="WKKX01000018">
    <property type="protein sequence ID" value="MSE07342.1"/>
    <property type="molecule type" value="Genomic_DNA"/>
</dbReference>
<dbReference type="AlphaFoldDB" id="A0A7X2MDH3"/>
<dbReference type="Proteomes" id="UP000467635">
    <property type="component" value="Unassembled WGS sequence"/>
</dbReference>
<evidence type="ECO:0000313" key="1">
    <source>
        <dbReference type="EMBL" id="MSE07342.1"/>
    </source>
</evidence>
<name>A0A7X2MDH3_9LACO</name>
<evidence type="ECO:0000313" key="2">
    <source>
        <dbReference type="Proteomes" id="UP000467635"/>
    </source>
</evidence>